<reference evidence="1" key="2">
    <citation type="submission" date="2020-09" db="EMBL/GenBank/DDBJ databases">
        <authorList>
            <person name="Kikuchi T."/>
        </authorList>
    </citation>
    <scope>NUCLEOTIDE SEQUENCE</scope>
    <source>
        <strain evidence="1">Ka4C1</strain>
    </source>
</reference>
<dbReference type="AlphaFoldDB" id="A0A1I7SB95"/>
<organism evidence="2 4">
    <name type="scientific">Bursaphelenchus xylophilus</name>
    <name type="common">Pinewood nematode worm</name>
    <name type="synonym">Aphelenchoides xylophilus</name>
    <dbReference type="NCBI Taxonomy" id="6326"/>
    <lineage>
        <taxon>Eukaryota</taxon>
        <taxon>Metazoa</taxon>
        <taxon>Ecdysozoa</taxon>
        <taxon>Nematoda</taxon>
        <taxon>Chromadorea</taxon>
        <taxon>Rhabditida</taxon>
        <taxon>Tylenchina</taxon>
        <taxon>Tylenchomorpha</taxon>
        <taxon>Aphelenchoidea</taxon>
        <taxon>Aphelenchoididae</taxon>
        <taxon>Bursaphelenchus</taxon>
    </lineage>
</organism>
<evidence type="ECO:0000313" key="2">
    <source>
        <dbReference type="Proteomes" id="UP000095284"/>
    </source>
</evidence>
<name>A0A1I7SB95_BURXY</name>
<evidence type="ECO:0000313" key="3">
    <source>
        <dbReference type="Proteomes" id="UP000659654"/>
    </source>
</evidence>
<dbReference type="EMBL" id="CAJFCV020000006">
    <property type="protein sequence ID" value="CAG9131997.1"/>
    <property type="molecule type" value="Genomic_DNA"/>
</dbReference>
<dbReference type="WBParaSite" id="BXY_1029300.1">
    <property type="protein sequence ID" value="BXY_1029300.1"/>
    <property type="gene ID" value="BXY_1029300"/>
</dbReference>
<dbReference type="Proteomes" id="UP000582659">
    <property type="component" value="Unassembled WGS sequence"/>
</dbReference>
<evidence type="ECO:0000313" key="1">
    <source>
        <dbReference type="EMBL" id="CAD5235564.1"/>
    </source>
</evidence>
<proteinExistence type="predicted"/>
<protein>
    <submittedName>
        <fullName evidence="1">(pine wood nematode) hypothetical protein</fullName>
    </submittedName>
</protein>
<gene>
    <name evidence="1" type="ORF">BXYJ_LOCUS15655</name>
</gene>
<dbReference type="InterPro" id="IPR036034">
    <property type="entry name" value="PDZ_sf"/>
</dbReference>
<dbReference type="Proteomes" id="UP000095284">
    <property type="component" value="Unplaced"/>
</dbReference>
<dbReference type="SUPFAM" id="SSF50156">
    <property type="entry name" value="PDZ domain-like"/>
    <property type="match status" value="1"/>
</dbReference>
<dbReference type="EMBL" id="CAJFDI010000006">
    <property type="protein sequence ID" value="CAD5235564.1"/>
    <property type="molecule type" value="Genomic_DNA"/>
</dbReference>
<evidence type="ECO:0000313" key="4">
    <source>
        <dbReference type="WBParaSite" id="BXY_1029300.1"/>
    </source>
</evidence>
<dbReference type="OrthoDB" id="10430002at2759"/>
<dbReference type="InterPro" id="IPR040264">
    <property type="entry name" value="T15H9.4-like"/>
</dbReference>
<accession>A0A1I7SB95</accession>
<dbReference type="PANTHER" id="PTHR31327">
    <property type="entry name" value="SPERM MEIOSIS PDZ DOMAIN CONTAINING PROTEINS-RELATED"/>
    <property type="match status" value="1"/>
</dbReference>
<dbReference type="Proteomes" id="UP000659654">
    <property type="component" value="Unassembled WGS sequence"/>
</dbReference>
<keyword evidence="3" id="KW-1185">Reference proteome</keyword>
<dbReference type="PANTHER" id="PTHR31327:SF7">
    <property type="entry name" value="PDZ DOMAIN-CONTAINING PROTEIN"/>
    <property type="match status" value="1"/>
</dbReference>
<reference evidence="4" key="1">
    <citation type="submission" date="2016-11" db="UniProtKB">
        <authorList>
            <consortium name="WormBaseParasite"/>
        </authorList>
    </citation>
    <scope>IDENTIFICATION</scope>
</reference>
<sequence length="215" mass="24401">MTEEVAVMIHDRDAFNIQLDNDLTVIYIHPSCTENKYKLGDKLIQVDGARISSLQELPEHLICRAHFRTARLVFSRDPTLSPQPVRKVQVQEDVSKIVDVQEIPTLSCTVLNFDMHINRSDKLGLFLKEKGSHVYVYRTADCSLSPLYFHVGDKILEMDGHRISSVETAKKLFLKHFDHGKTLRISVERPEGLDQILANALAMNFGDSKTVAREG</sequence>